<proteinExistence type="predicted"/>
<evidence type="ECO:0000313" key="1">
    <source>
        <dbReference type="EMBL" id="OOM75890.1"/>
    </source>
</evidence>
<dbReference type="GO" id="GO:0005524">
    <property type="term" value="F:ATP binding"/>
    <property type="evidence" value="ECO:0007669"/>
    <property type="project" value="UniProtKB-KW"/>
</dbReference>
<dbReference type="RefSeq" id="WP_143329064.1">
    <property type="nucleotide sequence ID" value="NZ_LZZM01000179.1"/>
</dbReference>
<keyword evidence="1" id="KW-0067">ATP-binding</keyword>
<sequence>MKQRMVIAMAMTIEPEFLLADEMPSHSDIQSGYSFSSRCTKYMDKYLKEKPKLKQIAANYLNACHLF</sequence>
<comment type="caution">
    <text evidence="1">The sequence shown here is derived from an EMBL/GenBank/DDBJ whole genome shotgun (WGS) entry which is preliminary data.</text>
</comment>
<dbReference type="SUPFAM" id="SSF52540">
    <property type="entry name" value="P-loop containing nucleoside triphosphate hydrolases"/>
    <property type="match status" value="1"/>
</dbReference>
<gene>
    <name evidence="1" type="ORF">CLPUN_29270</name>
</gene>
<accession>A0A1S8TDL4</accession>
<dbReference type="AlphaFoldDB" id="A0A1S8TDL4"/>
<dbReference type="Proteomes" id="UP000190890">
    <property type="component" value="Unassembled WGS sequence"/>
</dbReference>
<keyword evidence="1" id="KW-0547">Nucleotide-binding</keyword>
<organism evidence="1 2">
    <name type="scientific">Clostridium puniceum</name>
    <dbReference type="NCBI Taxonomy" id="29367"/>
    <lineage>
        <taxon>Bacteria</taxon>
        <taxon>Bacillati</taxon>
        <taxon>Bacillota</taxon>
        <taxon>Clostridia</taxon>
        <taxon>Eubacteriales</taxon>
        <taxon>Clostridiaceae</taxon>
        <taxon>Clostridium</taxon>
    </lineage>
</organism>
<name>A0A1S8TDL4_9CLOT</name>
<evidence type="ECO:0000313" key="2">
    <source>
        <dbReference type="Proteomes" id="UP000190890"/>
    </source>
</evidence>
<keyword evidence="2" id="KW-1185">Reference proteome</keyword>
<dbReference type="EMBL" id="LZZM01000179">
    <property type="protein sequence ID" value="OOM75890.1"/>
    <property type="molecule type" value="Genomic_DNA"/>
</dbReference>
<dbReference type="InterPro" id="IPR027417">
    <property type="entry name" value="P-loop_NTPase"/>
</dbReference>
<protein>
    <submittedName>
        <fullName evidence="1">Oligopeptide transporter ATP-binding component</fullName>
    </submittedName>
</protein>
<reference evidence="1 2" key="1">
    <citation type="submission" date="2016-05" db="EMBL/GenBank/DDBJ databases">
        <title>Microbial solvent formation.</title>
        <authorList>
            <person name="Poehlein A."/>
            <person name="Montoya Solano J.D."/>
            <person name="Flitsch S."/>
            <person name="Krabben P."/>
            <person name="Duerre P."/>
            <person name="Daniel R."/>
        </authorList>
    </citation>
    <scope>NUCLEOTIDE SEQUENCE [LARGE SCALE GENOMIC DNA]</scope>
    <source>
        <strain evidence="1 2">DSM 2619</strain>
    </source>
</reference>